<name>A0A8C9FZD5_PAVCR</name>
<dbReference type="PANTHER" id="PTHR24416:SF617">
    <property type="entry name" value="RET ONCOGENE, ISOFORM A"/>
    <property type="match status" value="1"/>
</dbReference>
<keyword evidence="2" id="KW-0547">Nucleotide-binding</keyword>
<dbReference type="GO" id="GO:0007169">
    <property type="term" value="P:cell surface receptor protein tyrosine kinase signaling pathway"/>
    <property type="evidence" value="ECO:0007669"/>
    <property type="project" value="TreeGrafter"/>
</dbReference>
<dbReference type="PROSITE" id="PS50011">
    <property type="entry name" value="PROTEIN_KINASE_DOM"/>
    <property type="match status" value="1"/>
</dbReference>
<accession>A0A8C9FZD5</accession>
<evidence type="ECO:0000259" key="7">
    <source>
        <dbReference type="PROSITE" id="PS50011"/>
    </source>
</evidence>
<organism evidence="8 9">
    <name type="scientific">Pavo cristatus</name>
    <name type="common">Indian peafowl</name>
    <name type="synonym">Blue peafowl</name>
    <dbReference type="NCBI Taxonomy" id="9049"/>
    <lineage>
        <taxon>Eukaryota</taxon>
        <taxon>Metazoa</taxon>
        <taxon>Chordata</taxon>
        <taxon>Craniata</taxon>
        <taxon>Vertebrata</taxon>
        <taxon>Euteleostomi</taxon>
        <taxon>Archelosauria</taxon>
        <taxon>Archosauria</taxon>
        <taxon>Dinosauria</taxon>
        <taxon>Saurischia</taxon>
        <taxon>Theropoda</taxon>
        <taxon>Coelurosauria</taxon>
        <taxon>Aves</taxon>
        <taxon>Neognathae</taxon>
        <taxon>Galloanserae</taxon>
        <taxon>Galliformes</taxon>
        <taxon>Phasianidae</taxon>
        <taxon>Phasianinae</taxon>
        <taxon>Pavo</taxon>
    </lineage>
</organism>
<dbReference type="GO" id="GO:0005524">
    <property type="term" value="F:ATP binding"/>
    <property type="evidence" value="ECO:0007669"/>
    <property type="project" value="UniProtKB-KW"/>
</dbReference>
<evidence type="ECO:0000313" key="9">
    <source>
        <dbReference type="Proteomes" id="UP000694428"/>
    </source>
</evidence>
<dbReference type="GO" id="GO:0004714">
    <property type="term" value="F:transmembrane receptor protein tyrosine kinase activity"/>
    <property type="evidence" value="ECO:0007669"/>
    <property type="project" value="TreeGrafter"/>
</dbReference>
<dbReference type="PANTHER" id="PTHR24416">
    <property type="entry name" value="TYROSINE-PROTEIN KINASE RECEPTOR"/>
    <property type="match status" value="1"/>
</dbReference>
<keyword evidence="5" id="KW-0829">Tyrosine-protein kinase</keyword>
<reference evidence="8" key="1">
    <citation type="submission" date="2025-08" db="UniProtKB">
        <authorList>
            <consortium name="Ensembl"/>
        </authorList>
    </citation>
    <scope>IDENTIFICATION</scope>
</reference>
<feature type="domain" description="Protein kinase" evidence="7">
    <location>
        <begin position="1"/>
        <end position="151"/>
    </location>
</feature>
<keyword evidence="1" id="KW-0808">Transferase</keyword>
<evidence type="ECO:0000256" key="3">
    <source>
        <dbReference type="ARBA" id="ARBA00022777"/>
    </source>
</evidence>
<dbReference type="Proteomes" id="UP000694428">
    <property type="component" value="Unplaced"/>
</dbReference>
<dbReference type="Ensembl" id="ENSPSTT00000024643.1">
    <property type="protein sequence ID" value="ENSPSTP00000023425.1"/>
    <property type="gene ID" value="ENSPSTG00000017230.1"/>
</dbReference>
<dbReference type="SUPFAM" id="SSF56112">
    <property type="entry name" value="Protein kinase-like (PK-like)"/>
    <property type="match status" value="1"/>
</dbReference>
<dbReference type="InterPro" id="IPR020635">
    <property type="entry name" value="Tyr_kinase_cat_dom"/>
</dbReference>
<protein>
    <recommendedName>
        <fullName evidence="7">Protein kinase domain-containing protein</fullName>
    </recommendedName>
</protein>
<dbReference type="SMART" id="SM00219">
    <property type="entry name" value="TyrKc"/>
    <property type="match status" value="1"/>
</dbReference>
<dbReference type="InterPro" id="IPR000719">
    <property type="entry name" value="Prot_kinase_dom"/>
</dbReference>
<sequence>MAYLESQNYIHRDLAARNVLVGEHSVYKVADFGLARVFKSYYSRPETKLPVKWTAPEAIRYNKFSVKSDVWSFGILVFEIITYGKMPYAGNCFFSMTHGHQVIQMLDKGYRLPQPETCPKALYELMLKCWSTEPSERPTFEALYCQLEDYFDNDSYMDNHAAIK</sequence>
<reference evidence="8" key="2">
    <citation type="submission" date="2025-09" db="UniProtKB">
        <authorList>
            <consortium name="Ensembl"/>
        </authorList>
    </citation>
    <scope>IDENTIFICATION</scope>
</reference>
<dbReference type="FunFam" id="1.10.510.10:FF:000554">
    <property type="entry name" value="Predicted protein"/>
    <property type="match status" value="1"/>
</dbReference>
<evidence type="ECO:0000256" key="4">
    <source>
        <dbReference type="ARBA" id="ARBA00022840"/>
    </source>
</evidence>
<dbReference type="InterPro" id="IPR001245">
    <property type="entry name" value="Ser-Thr/Tyr_kinase_cat_dom"/>
</dbReference>
<proteinExistence type="predicted"/>
<keyword evidence="9" id="KW-1185">Reference proteome</keyword>
<dbReference type="PROSITE" id="PS00109">
    <property type="entry name" value="PROTEIN_KINASE_TYR"/>
    <property type="match status" value="1"/>
</dbReference>
<dbReference type="GO" id="GO:0043235">
    <property type="term" value="C:receptor complex"/>
    <property type="evidence" value="ECO:0007669"/>
    <property type="project" value="TreeGrafter"/>
</dbReference>
<dbReference type="InterPro" id="IPR008266">
    <property type="entry name" value="Tyr_kinase_AS"/>
</dbReference>
<dbReference type="Gene3D" id="1.10.510.10">
    <property type="entry name" value="Transferase(Phosphotransferase) domain 1"/>
    <property type="match status" value="1"/>
</dbReference>
<dbReference type="InterPro" id="IPR050122">
    <property type="entry name" value="RTK"/>
</dbReference>
<dbReference type="Pfam" id="PF07714">
    <property type="entry name" value="PK_Tyr_Ser-Thr"/>
    <property type="match status" value="1"/>
</dbReference>
<dbReference type="PRINTS" id="PR00109">
    <property type="entry name" value="TYRKINASE"/>
</dbReference>
<dbReference type="InterPro" id="IPR011009">
    <property type="entry name" value="Kinase-like_dom_sf"/>
</dbReference>
<evidence type="ECO:0000313" key="8">
    <source>
        <dbReference type="Ensembl" id="ENSPSTP00000023425.1"/>
    </source>
</evidence>
<keyword evidence="4" id="KW-0067">ATP-binding</keyword>
<evidence type="ECO:0000256" key="5">
    <source>
        <dbReference type="ARBA" id="ARBA00023137"/>
    </source>
</evidence>
<evidence type="ECO:0000256" key="1">
    <source>
        <dbReference type="ARBA" id="ARBA00022679"/>
    </source>
</evidence>
<dbReference type="GO" id="GO:0005886">
    <property type="term" value="C:plasma membrane"/>
    <property type="evidence" value="ECO:0007669"/>
    <property type="project" value="TreeGrafter"/>
</dbReference>
<dbReference type="AlphaFoldDB" id="A0A8C9FZD5"/>
<evidence type="ECO:0000256" key="6">
    <source>
        <dbReference type="ARBA" id="ARBA00023170"/>
    </source>
</evidence>
<keyword evidence="3" id="KW-0418">Kinase</keyword>
<evidence type="ECO:0000256" key="2">
    <source>
        <dbReference type="ARBA" id="ARBA00022741"/>
    </source>
</evidence>
<keyword evidence="6" id="KW-0675">Receptor</keyword>